<dbReference type="Pfam" id="PF00111">
    <property type="entry name" value="Fer2"/>
    <property type="match status" value="1"/>
</dbReference>
<evidence type="ECO:0000259" key="3">
    <source>
        <dbReference type="PROSITE" id="PS51085"/>
    </source>
</evidence>
<dbReference type="EMBL" id="JBHSHC010000147">
    <property type="protein sequence ID" value="MFC4769802.1"/>
    <property type="molecule type" value="Genomic_DNA"/>
</dbReference>
<evidence type="ECO:0000313" key="5">
    <source>
        <dbReference type="Proteomes" id="UP001596002"/>
    </source>
</evidence>
<evidence type="ECO:0000256" key="2">
    <source>
        <dbReference type="ARBA" id="ARBA00022827"/>
    </source>
</evidence>
<dbReference type="SUPFAM" id="SSF54292">
    <property type="entry name" value="2Fe-2S ferredoxin-like"/>
    <property type="match status" value="1"/>
</dbReference>
<dbReference type="InterPro" id="IPR036010">
    <property type="entry name" value="2Fe-2S_ferredoxin-like_sf"/>
</dbReference>
<protein>
    <submittedName>
        <fullName evidence="4">2Fe-2S iron-sulfur cluster-binding protein</fullName>
    </submittedName>
</protein>
<dbReference type="InterPro" id="IPR012675">
    <property type="entry name" value="Beta-grasp_dom_sf"/>
</dbReference>
<evidence type="ECO:0000313" key="4">
    <source>
        <dbReference type="EMBL" id="MFC4769802.1"/>
    </source>
</evidence>
<dbReference type="RefSeq" id="WP_380028737.1">
    <property type="nucleotide sequence ID" value="NZ_JBHSHC010000147.1"/>
</dbReference>
<dbReference type="CDD" id="cd00207">
    <property type="entry name" value="fer2"/>
    <property type="match status" value="1"/>
</dbReference>
<dbReference type="PANTHER" id="PTHR43644">
    <property type="entry name" value="NA(+)-TRANSLOCATING NADH-QUINONE REDUCTASE SUBUNIT"/>
    <property type="match status" value="1"/>
</dbReference>
<dbReference type="PROSITE" id="PS51085">
    <property type="entry name" value="2FE2S_FER_2"/>
    <property type="match status" value="1"/>
</dbReference>
<feature type="domain" description="2Fe-2S ferredoxin-type" evidence="3">
    <location>
        <begin position="5"/>
        <end position="98"/>
    </location>
</feature>
<comment type="caution">
    <text evidence="4">The sequence shown here is derived from an EMBL/GenBank/DDBJ whole genome shotgun (WGS) entry which is preliminary data.</text>
</comment>
<dbReference type="Proteomes" id="UP001596002">
    <property type="component" value="Unassembled WGS sequence"/>
</dbReference>
<gene>
    <name evidence="4" type="ORF">ACFO8Q_21065</name>
</gene>
<keyword evidence="5" id="KW-1185">Reference proteome</keyword>
<keyword evidence="1" id="KW-0285">Flavoprotein</keyword>
<name>A0ABV9Q966_9BACL</name>
<accession>A0ABV9Q966</accession>
<dbReference type="PANTHER" id="PTHR43644:SF1">
    <property type="entry name" value="NAD(P)H-FLAVIN REDUCTASE"/>
    <property type="match status" value="1"/>
</dbReference>
<organism evidence="4 5">
    <name type="scientific">Effusibacillus consociatus</name>
    <dbReference type="NCBI Taxonomy" id="1117041"/>
    <lineage>
        <taxon>Bacteria</taxon>
        <taxon>Bacillati</taxon>
        <taxon>Bacillota</taxon>
        <taxon>Bacilli</taxon>
        <taxon>Bacillales</taxon>
        <taxon>Alicyclobacillaceae</taxon>
        <taxon>Effusibacillus</taxon>
    </lineage>
</organism>
<evidence type="ECO:0000256" key="1">
    <source>
        <dbReference type="ARBA" id="ARBA00022630"/>
    </source>
</evidence>
<reference evidence="5" key="1">
    <citation type="journal article" date="2019" name="Int. J. Syst. Evol. Microbiol.">
        <title>The Global Catalogue of Microorganisms (GCM) 10K type strain sequencing project: providing services to taxonomists for standard genome sequencing and annotation.</title>
        <authorList>
            <consortium name="The Broad Institute Genomics Platform"/>
            <consortium name="The Broad Institute Genome Sequencing Center for Infectious Disease"/>
            <person name="Wu L."/>
            <person name="Ma J."/>
        </authorList>
    </citation>
    <scope>NUCLEOTIDE SEQUENCE [LARGE SCALE GENOMIC DNA]</scope>
    <source>
        <strain evidence="5">WYCCWR 12678</strain>
    </source>
</reference>
<dbReference type="Gene3D" id="3.10.20.30">
    <property type="match status" value="1"/>
</dbReference>
<proteinExistence type="predicted"/>
<dbReference type="InterPro" id="IPR001041">
    <property type="entry name" value="2Fe-2S_ferredoxin-type"/>
</dbReference>
<sequence length="113" mass="12229">MMKKATVTILPNNKTVNVRVGSMFLTAAMLGRVAIQHRCGGKGSCGTCKVKVESGTPLIPPTESEHRLLSEEELSGGYRLSCQCKVSGDAVITIPESPLERVIRQKIESRDSD</sequence>
<keyword evidence="2" id="KW-0274">FAD</keyword>